<dbReference type="OrthoDB" id="280278at2"/>
<protein>
    <submittedName>
        <fullName evidence="2">Dinitrogenase iron-molybdenum cofactor biosynthesis protein</fullName>
    </submittedName>
</protein>
<dbReference type="RefSeq" id="WP_153725401.1">
    <property type="nucleotide sequence ID" value="NZ_CP045875.1"/>
</dbReference>
<proteinExistence type="predicted"/>
<evidence type="ECO:0000313" key="2">
    <source>
        <dbReference type="EMBL" id="QGG48154.1"/>
    </source>
</evidence>
<gene>
    <name evidence="2" type="ORF">FTV88_2056</name>
</gene>
<dbReference type="InterPro" id="IPR036105">
    <property type="entry name" value="DiNase_FeMo-co_biosyn_sf"/>
</dbReference>
<dbReference type="InterPro" id="IPR003731">
    <property type="entry name" value="Di-Nase_FeMo-co_biosynth"/>
</dbReference>
<dbReference type="InterPro" id="IPR051840">
    <property type="entry name" value="NifX/NifY_domain"/>
</dbReference>
<sequence>MIRVAVASSDGKVVNQHFGRAKQFLIFEIVEDHFQFLEIRYTSPACTGQDHREGQMSQTIEMLADCRAVFVSQIGPGASEKLLAKGIVPYRIANFIEEAIKEWMVIEGLSFD</sequence>
<dbReference type="AlphaFoldDB" id="A0A5Q2MYW8"/>
<dbReference type="Proteomes" id="UP000366051">
    <property type="component" value="Chromosome"/>
</dbReference>
<evidence type="ECO:0000313" key="3">
    <source>
        <dbReference type="Proteomes" id="UP000366051"/>
    </source>
</evidence>
<dbReference type="SUPFAM" id="SSF53146">
    <property type="entry name" value="Nitrogenase accessory factor-like"/>
    <property type="match status" value="1"/>
</dbReference>
<dbReference type="EMBL" id="CP045875">
    <property type="protein sequence ID" value="QGG48154.1"/>
    <property type="molecule type" value="Genomic_DNA"/>
</dbReference>
<dbReference type="Pfam" id="PF02579">
    <property type="entry name" value="Nitro_FeMo-Co"/>
    <property type="match status" value="1"/>
</dbReference>
<dbReference type="PANTHER" id="PTHR33937:SF2">
    <property type="entry name" value="DINITROGENASE IRON-MOLYBDENUM COFACTOR BIOSYNTHESIS DOMAIN-CONTAINING PROTEIN"/>
    <property type="match status" value="1"/>
</dbReference>
<reference evidence="3" key="1">
    <citation type="submission" date="2019-11" db="EMBL/GenBank/DDBJ databases">
        <title>Genome sequence of Heliorestis convoluta strain HH, an alkaliphilic and minimalistic phototrophic bacterium from a soda lake in Egypt.</title>
        <authorList>
            <person name="Dewey E.D."/>
            <person name="Stokes L.M."/>
            <person name="Burchell B.M."/>
            <person name="Shaffer K.N."/>
            <person name="Huntington A.M."/>
            <person name="Baker J.M."/>
            <person name="Nadendla S."/>
            <person name="Giglio M.G."/>
            <person name="Touchman J.W."/>
            <person name="Blankenship R.E."/>
            <person name="Madigan M.T."/>
            <person name="Sattley W.M."/>
        </authorList>
    </citation>
    <scope>NUCLEOTIDE SEQUENCE [LARGE SCALE GENOMIC DNA]</scope>
    <source>
        <strain evidence="3">HH</strain>
    </source>
</reference>
<accession>A0A5Q2MYW8</accession>
<dbReference type="PANTHER" id="PTHR33937">
    <property type="entry name" value="IRON-MOLYBDENUM PROTEIN-RELATED-RELATED"/>
    <property type="match status" value="1"/>
</dbReference>
<organism evidence="2 3">
    <name type="scientific">Heliorestis convoluta</name>
    <dbReference type="NCBI Taxonomy" id="356322"/>
    <lineage>
        <taxon>Bacteria</taxon>
        <taxon>Bacillati</taxon>
        <taxon>Bacillota</taxon>
        <taxon>Clostridia</taxon>
        <taxon>Eubacteriales</taxon>
        <taxon>Heliobacteriaceae</taxon>
        <taxon>Heliorestis</taxon>
    </lineage>
</organism>
<name>A0A5Q2MYW8_9FIRM</name>
<dbReference type="KEGG" id="hcv:FTV88_2056"/>
<evidence type="ECO:0000259" key="1">
    <source>
        <dbReference type="Pfam" id="PF02579"/>
    </source>
</evidence>
<dbReference type="Gene3D" id="3.30.420.130">
    <property type="entry name" value="Dinitrogenase iron-molybdenum cofactor biosynthesis domain"/>
    <property type="match status" value="1"/>
</dbReference>
<keyword evidence="3" id="KW-1185">Reference proteome</keyword>
<feature type="domain" description="Dinitrogenase iron-molybdenum cofactor biosynthesis" evidence="1">
    <location>
        <begin position="10"/>
        <end position="103"/>
    </location>
</feature>